<dbReference type="OrthoDB" id="9134885at2"/>
<dbReference type="EMBL" id="MTHB01000278">
    <property type="protein sequence ID" value="OXC72258.1"/>
    <property type="molecule type" value="Genomic_DNA"/>
</dbReference>
<evidence type="ECO:0008006" key="5">
    <source>
        <dbReference type="Google" id="ProtNLM"/>
    </source>
</evidence>
<feature type="compositionally biased region" description="Basic and acidic residues" evidence="1">
    <location>
        <begin position="37"/>
        <end position="54"/>
    </location>
</feature>
<accession>A0A226WNR9</accession>
<gene>
    <name evidence="3" type="ORF">BSU04_42300</name>
</gene>
<organism evidence="3 4">
    <name type="scientific">Caballeronia sordidicola</name>
    <name type="common">Burkholderia sordidicola</name>
    <dbReference type="NCBI Taxonomy" id="196367"/>
    <lineage>
        <taxon>Bacteria</taxon>
        <taxon>Pseudomonadati</taxon>
        <taxon>Pseudomonadota</taxon>
        <taxon>Betaproteobacteria</taxon>
        <taxon>Burkholderiales</taxon>
        <taxon>Burkholderiaceae</taxon>
        <taxon>Caballeronia</taxon>
    </lineage>
</organism>
<feature type="signal peptide" evidence="2">
    <location>
        <begin position="1"/>
        <end position="21"/>
    </location>
</feature>
<dbReference type="AlphaFoldDB" id="A0A226WNR9"/>
<name>A0A226WNR9_CABSO</name>
<protein>
    <recommendedName>
        <fullName evidence="5">Secreted protein</fullName>
    </recommendedName>
</protein>
<dbReference type="RefSeq" id="WP_089165801.1">
    <property type="nucleotide sequence ID" value="NZ_MTHB01000278.1"/>
</dbReference>
<reference evidence="4" key="1">
    <citation type="submission" date="2017-01" db="EMBL/GenBank/DDBJ databases">
        <title>Genome Analysis of Deinococcus marmoris KOPRI26562.</title>
        <authorList>
            <person name="Kim J.H."/>
            <person name="Oh H.-M."/>
        </authorList>
    </citation>
    <scope>NUCLEOTIDE SEQUENCE [LARGE SCALE GENOMIC DNA]</scope>
    <source>
        <strain evidence="4">PAMC 26633</strain>
    </source>
</reference>
<comment type="caution">
    <text evidence="3">The sequence shown here is derived from an EMBL/GenBank/DDBJ whole genome shotgun (WGS) entry which is preliminary data.</text>
</comment>
<evidence type="ECO:0000313" key="3">
    <source>
        <dbReference type="EMBL" id="OXC72258.1"/>
    </source>
</evidence>
<evidence type="ECO:0000256" key="2">
    <source>
        <dbReference type="SAM" id="SignalP"/>
    </source>
</evidence>
<feature type="compositionally biased region" description="Polar residues" evidence="1">
    <location>
        <begin position="55"/>
        <end position="69"/>
    </location>
</feature>
<evidence type="ECO:0000256" key="1">
    <source>
        <dbReference type="SAM" id="MobiDB-lite"/>
    </source>
</evidence>
<sequence>MSVVIAASILILPTVSIAVQADGQRALDRVVQQNATYDRDRPRQSRATNGERKAANQSIVEPTSNGDAR</sequence>
<feature type="chain" id="PRO_5013370891" description="Secreted protein" evidence="2">
    <location>
        <begin position="22"/>
        <end position="69"/>
    </location>
</feature>
<feature type="region of interest" description="Disordered" evidence="1">
    <location>
        <begin position="32"/>
        <end position="69"/>
    </location>
</feature>
<evidence type="ECO:0000313" key="4">
    <source>
        <dbReference type="Proteomes" id="UP000214720"/>
    </source>
</evidence>
<dbReference type="Proteomes" id="UP000214720">
    <property type="component" value="Unassembled WGS sequence"/>
</dbReference>
<keyword evidence="2" id="KW-0732">Signal</keyword>
<proteinExistence type="predicted"/>